<dbReference type="Pfam" id="PF10477">
    <property type="entry name" value="EIF4E-T"/>
    <property type="match status" value="1"/>
</dbReference>
<feature type="compositionally biased region" description="Low complexity" evidence="3">
    <location>
        <begin position="873"/>
        <end position="891"/>
    </location>
</feature>
<gene>
    <name evidence="4" type="primary">Dgri\GH23976</name>
    <name evidence="4" type="ORF">Dgri_GH23976</name>
</gene>
<feature type="region of interest" description="Disordered" evidence="3">
    <location>
        <begin position="53"/>
        <end position="76"/>
    </location>
</feature>
<dbReference type="GO" id="GO:0017148">
    <property type="term" value="P:negative regulation of translation"/>
    <property type="evidence" value="ECO:0007669"/>
    <property type="project" value="TreeGrafter"/>
</dbReference>
<dbReference type="eggNOG" id="ENOG502R91V">
    <property type="taxonomic scope" value="Eukaryota"/>
</dbReference>
<feature type="compositionally biased region" description="Polar residues" evidence="3">
    <location>
        <begin position="193"/>
        <end position="204"/>
    </location>
</feature>
<feature type="region of interest" description="Disordered" evidence="3">
    <location>
        <begin position="1007"/>
        <end position="1044"/>
    </location>
</feature>
<comment type="subcellular location">
    <subcellularLocation>
        <location evidence="1">Cytoplasm</location>
    </subcellularLocation>
</comment>
<dbReference type="GO" id="GO:0005634">
    <property type="term" value="C:nucleus"/>
    <property type="evidence" value="ECO:0007669"/>
    <property type="project" value="TreeGrafter"/>
</dbReference>
<evidence type="ECO:0000313" key="4">
    <source>
        <dbReference type="EMBL" id="EDV90911.1"/>
    </source>
</evidence>
<evidence type="ECO:0000313" key="5">
    <source>
        <dbReference type="Proteomes" id="UP000001070"/>
    </source>
</evidence>
<feature type="compositionally biased region" description="Low complexity" evidence="3">
    <location>
        <begin position="53"/>
        <end position="64"/>
    </location>
</feature>
<dbReference type="SMR" id="B4JZP5"/>
<dbReference type="FunCoup" id="B4JZP5">
    <property type="interactions" value="278"/>
</dbReference>
<feature type="region of interest" description="Disordered" evidence="3">
    <location>
        <begin position="608"/>
        <end position="647"/>
    </location>
</feature>
<feature type="region of interest" description="Disordered" evidence="3">
    <location>
        <begin position="444"/>
        <end position="471"/>
    </location>
</feature>
<proteinExistence type="predicted"/>
<feature type="region of interest" description="Disordered" evidence="3">
    <location>
        <begin position="275"/>
        <end position="365"/>
    </location>
</feature>
<feature type="region of interest" description="Disordered" evidence="3">
    <location>
        <begin position="862"/>
        <end position="898"/>
    </location>
</feature>
<feature type="region of interest" description="Disordered" evidence="3">
    <location>
        <begin position="193"/>
        <end position="226"/>
    </location>
</feature>
<evidence type="ECO:0000256" key="1">
    <source>
        <dbReference type="ARBA" id="ARBA00004496"/>
    </source>
</evidence>
<dbReference type="KEGG" id="dgr:6570302"/>
<feature type="compositionally biased region" description="Basic and acidic residues" evidence="3">
    <location>
        <begin position="301"/>
        <end position="341"/>
    </location>
</feature>
<evidence type="ECO:0000256" key="2">
    <source>
        <dbReference type="ARBA" id="ARBA00022490"/>
    </source>
</evidence>
<feature type="compositionally biased region" description="Polar residues" evidence="3">
    <location>
        <begin position="444"/>
        <end position="459"/>
    </location>
</feature>
<dbReference type="EMBL" id="CH916380">
    <property type="protein sequence ID" value="EDV90911.1"/>
    <property type="molecule type" value="Genomic_DNA"/>
</dbReference>
<keyword evidence="2" id="KW-0963">Cytoplasm</keyword>
<dbReference type="OMA" id="LPRNDNW"/>
<dbReference type="AlphaFoldDB" id="B4JZP5"/>
<dbReference type="GO" id="GO:0003729">
    <property type="term" value="F:mRNA binding"/>
    <property type="evidence" value="ECO:0007669"/>
    <property type="project" value="TreeGrafter"/>
</dbReference>
<organism evidence="5">
    <name type="scientific">Drosophila grimshawi</name>
    <name type="common">Hawaiian fruit fly</name>
    <name type="synonym">Idiomyia grimshawi</name>
    <dbReference type="NCBI Taxonomy" id="7222"/>
    <lineage>
        <taxon>Eukaryota</taxon>
        <taxon>Metazoa</taxon>
        <taxon>Ecdysozoa</taxon>
        <taxon>Arthropoda</taxon>
        <taxon>Hexapoda</taxon>
        <taxon>Insecta</taxon>
        <taxon>Pterygota</taxon>
        <taxon>Neoptera</taxon>
        <taxon>Endopterygota</taxon>
        <taxon>Diptera</taxon>
        <taxon>Brachycera</taxon>
        <taxon>Muscomorpha</taxon>
        <taxon>Ephydroidea</taxon>
        <taxon>Drosophilidae</taxon>
        <taxon>Drosophila</taxon>
        <taxon>Hawaiian Drosophila</taxon>
    </lineage>
</organism>
<evidence type="ECO:0000256" key="3">
    <source>
        <dbReference type="SAM" id="MobiDB-lite"/>
    </source>
</evidence>
<dbReference type="PANTHER" id="PTHR12269">
    <property type="entry name" value="EUKARYOTIC TRANSLATION INITIATION FACTOR 4E TRANSPORTER"/>
    <property type="match status" value="1"/>
</dbReference>
<keyword evidence="5" id="KW-1185">Reference proteome</keyword>
<feature type="compositionally biased region" description="Polar residues" evidence="3">
    <location>
        <begin position="862"/>
        <end position="872"/>
    </location>
</feature>
<dbReference type="PANTHER" id="PTHR12269:SF1">
    <property type="entry name" value="EUKARYOTIC TRANSLATION INITIATION FACTOR 4E TRANSPORTER"/>
    <property type="match status" value="1"/>
</dbReference>
<feature type="compositionally biased region" description="Basic and acidic residues" evidence="3">
    <location>
        <begin position="275"/>
        <end position="284"/>
    </location>
</feature>
<dbReference type="InterPro" id="IPR018862">
    <property type="entry name" value="eIF4E-T"/>
</dbReference>
<dbReference type="InParanoid" id="B4JZP5"/>
<dbReference type="STRING" id="7222.B4JZP5"/>
<sequence>MDTTEDNSRYSRVDLLALRYEDSSRRRPSCANRTELQKLNFWKINGLPSNLSNNNSNSCSSYGNKTGLSPERENVSLTSSNGLLSSRRALRNRERAHNYYQRFTAGDQIGEDAQASLASLSGGNLCSASYKSANIDHRSISSSHLMPAFAKRRFVVAIGPNETQSEKANYEDGLGSSAKENTSISCQANADLKNTTRSTLSSPMRRTPAASAEWERSEKHSNFQPDSEQLLALSPTFLSGKQGTNLNVQERRIGSGRLLPRNDNWEYKNKDADSSLANLEKDRPQNGGIVIQQRQRTCSTKHSDRSNDILGDRDRDRDRERDRDRDRRINERSRDPNEGKKNMLSGRRATNRDKFNFGDSTMQNRGKRMNMYQTHDRHEPEWFSAGPTSQHETIDLHGFEDYENDSAADVKPAKEDVNKEFVALTNQIGSPTSRSSSIASLHVIDSSNDSNEMTSSNGPPSKRSNDNPIPKSEVEFNFDAFLNMDPMGNDGEVQGEVKGTSRFSRWFASKEPTCGSELGSYGSSTTLDRQEIPSVKDLEAQMKKVDLRPEYEIINTMRNAQQSTQAEARDNSVTRDTEGFKRLLQQLGSQNHAQPTPSYPLIPNVPVVRSEPRANPHDRHQHMARGPEDDLQQYQQQRHKKNDSLPHRHMDVVPQSPLHSALAPGIHDPNVAGLLSLQSQTRMEIQHLLQGIVRGDVSLEFLEKEISNPNTTAQSREIIGAVLYECSNSNRNAVQQKLNHPNDLNPHNAIKNHQFFNKNVSEDLFCQNTQSPSLSQQHLRHSNSPTPLAFTPTSVLRKMTADKESTPSQNNSAINQQYHQYQQLSTQYPKPTVHNLMNESPVIPAINQLQPRMILGGNYAMQHQHQHQLNPNSPQMSPKLPPQLSQQRSQPNKWPPGNMQALHGAKSFGRPILKGTLSSGSQQMAPVTFSTNNELQQIHQQRLKSMQPTETINSENIHGGGPPPIQNVPYTDGISQMQQHHYMQQQQQQRAHHRHRLFHGDMHRQTNMSMQSSGNMAGGPDSAESTNLMKNNNLGPMNCHRDERLSPTTNQLAQWFSPELLARASAGKLPLLNVNQALSLEEFERSMQHSSATVLN</sequence>
<dbReference type="OrthoDB" id="8916892at2759"/>
<feature type="compositionally biased region" description="Polar residues" evidence="3">
    <location>
        <begin position="1023"/>
        <end position="1035"/>
    </location>
</feature>
<dbReference type="GO" id="GO:0036464">
    <property type="term" value="C:cytoplasmic ribonucleoprotein granule"/>
    <property type="evidence" value="ECO:0007669"/>
    <property type="project" value="UniProtKB-ARBA"/>
</dbReference>
<accession>B4JZP5</accession>
<protein>
    <submittedName>
        <fullName evidence="4">GH23976</fullName>
    </submittedName>
</protein>
<name>B4JZP5_DROGR</name>
<reference evidence="4 5" key="1">
    <citation type="journal article" date="2007" name="Nature">
        <title>Evolution of genes and genomes on the Drosophila phylogeny.</title>
        <authorList>
            <consortium name="Drosophila 12 Genomes Consortium"/>
            <person name="Clark A.G."/>
            <person name="Eisen M.B."/>
            <person name="Smith D.R."/>
            <person name="Bergman C.M."/>
            <person name="Oliver B."/>
            <person name="Markow T.A."/>
            <person name="Kaufman T.C."/>
            <person name="Kellis M."/>
            <person name="Gelbart W."/>
            <person name="Iyer V.N."/>
            <person name="Pollard D.A."/>
            <person name="Sackton T.B."/>
            <person name="Larracuente A.M."/>
            <person name="Singh N.D."/>
            <person name="Abad J.P."/>
            <person name="Abt D.N."/>
            <person name="Adryan B."/>
            <person name="Aguade M."/>
            <person name="Akashi H."/>
            <person name="Anderson W.W."/>
            <person name="Aquadro C.F."/>
            <person name="Ardell D.H."/>
            <person name="Arguello R."/>
            <person name="Artieri C.G."/>
            <person name="Barbash D.A."/>
            <person name="Barker D."/>
            <person name="Barsanti P."/>
            <person name="Batterham P."/>
            <person name="Batzoglou S."/>
            <person name="Begun D."/>
            <person name="Bhutkar A."/>
            <person name="Blanco E."/>
            <person name="Bosak S.A."/>
            <person name="Bradley R.K."/>
            <person name="Brand A.D."/>
            <person name="Brent M.R."/>
            <person name="Brooks A.N."/>
            <person name="Brown R.H."/>
            <person name="Butlin R.K."/>
            <person name="Caggese C."/>
            <person name="Calvi B.R."/>
            <person name="Bernardo de Carvalho A."/>
            <person name="Caspi A."/>
            <person name="Castrezana S."/>
            <person name="Celniker S.E."/>
            <person name="Chang J.L."/>
            <person name="Chapple C."/>
            <person name="Chatterji S."/>
            <person name="Chinwalla A."/>
            <person name="Civetta A."/>
            <person name="Clifton S.W."/>
            <person name="Comeron J.M."/>
            <person name="Costello J.C."/>
            <person name="Coyne J.A."/>
            <person name="Daub J."/>
            <person name="David R.G."/>
            <person name="Delcher A.L."/>
            <person name="Delehaunty K."/>
            <person name="Do C.B."/>
            <person name="Ebling H."/>
            <person name="Edwards K."/>
            <person name="Eickbush T."/>
            <person name="Evans J.D."/>
            <person name="Filipski A."/>
            <person name="Findeiss S."/>
            <person name="Freyhult E."/>
            <person name="Fulton L."/>
            <person name="Fulton R."/>
            <person name="Garcia A.C."/>
            <person name="Gardiner A."/>
            <person name="Garfield D.A."/>
            <person name="Garvin B.E."/>
            <person name="Gibson G."/>
            <person name="Gilbert D."/>
            <person name="Gnerre S."/>
            <person name="Godfrey J."/>
            <person name="Good R."/>
            <person name="Gotea V."/>
            <person name="Gravely B."/>
            <person name="Greenberg A.J."/>
            <person name="Griffiths-Jones S."/>
            <person name="Gross S."/>
            <person name="Guigo R."/>
            <person name="Gustafson E.A."/>
            <person name="Haerty W."/>
            <person name="Hahn M.W."/>
            <person name="Halligan D.L."/>
            <person name="Halpern A.L."/>
            <person name="Halter G.M."/>
            <person name="Han M.V."/>
            <person name="Heger A."/>
            <person name="Hillier L."/>
            <person name="Hinrichs A.S."/>
            <person name="Holmes I."/>
            <person name="Hoskins R.A."/>
            <person name="Hubisz M.J."/>
            <person name="Hultmark D."/>
            <person name="Huntley M.A."/>
            <person name="Jaffe D.B."/>
            <person name="Jagadeeshan S."/>
            <person name="Jeck W.R."/>
            <person name="Johnson J."/>
            <person name="Jones C.D."/>
            <person name="Jordan W.C."/>
            <person name="Karpen G.H."/>
            <person name="Kataoka E."/>
            <person name="Keightley P.D."/>
            <person name="Kheradpour P."/>
            <person name="Kirkness E.F."/>
            <person name="Koerich L.B."/>
            <person name="Kristiansen K."/>
            <person name="Kudrna D."/>
            <person name="Kulathinal R.J."/>
            <person name="Kumar S."/>
            <person name="Kwok R."/>
            <person name="Lander E."/>
            <person name="Langley C.H."/>
            <person name="Lapoint R."/>
            <person name="Lazzaro B.P."/>
            <person name="Lee S.J."/>
            <person name="Levesque L."/>
            <person name="Li R."/>
            <person name="Lin C.F."/>
            <person name="Lin M.F."/>
            <person name="Lindblad-Toh K."/>
            <person name="Llopart A."/>
            <person name="Long M."/>
            <person name="Low L."/>
            <person name="Lozovsky E."/>
            <person name="Lu J."/>
            <person name="Luo M."/>
            <person name="Machado C.A."/>
            <person name="Makalowski W."/>
            <person name="Marzo M."/>
            <person name="Matsuda M."/>
            <person name="Matzkin L."/>
            <person name="McAllister B."/>
            <person name="McBride C.S."/>
            <person name="McKernan B."/>
            <person name="McKernan K."/>
            <person name="Mendez-Lago M."/>
            <person name="Minx P."/>
            <person name="Mollenhauer M.U."/>
            <person name="Montooth K."/>
            <person name="Mount S.M."/>
            <person name="Mu X."/>
            <person name="Myers E."/>
            <person name="Negre B."/>
            <person name="Newfeld S."/>
            <person name="Nielsen R."/>
            <person name="Noor M.A."/>
            <person name="O'Grady P."/>
            <person name="Pachter L."/>
            <person name="Papaceit M."/>
            <person name="Parisi M.J."/>
            <person name="Parisi M."/>
            <person name="Parts L."/>
            <person name="Pedersen J.S."/>
            <person name="Pesole G."/>
            <person name="Phillippy A.M."/>
            <person name="Ponting C.P."/>
            <person name="Pop M."/>
            <person name="Porcelli D."/>
            <person name="Powell J.R."/>
            <person name="Prohaska S."/>
            <person name="Pruitt K."/>
            <person name="Puig M."/>
            <person name="Quesneville H."/>
            <person name="Ram K.R."/>
            <person name="Rand D."/>
            <person name="Rasmussen M.D."/>
            <person name="Reed L.K."/>
            <person name="Reenan R."/>
            <person name="Reily A."/>
            <person name="Remington K.A."/>
            <person name="Rieger T.T."/>
            <person name="Ritchie M.G."/>
            <person name="Robin C."/>
            <person name="Rogers Y.H."/>
            <person name="Rohde C."/>
            <person name="Rozas J."/>
            <person name="Rubenfield M.J."/>
            <person name="Ruiz A."/>
            <person name="Russo S."/>
            <person name="Salzberg S.L."/>
            <person name="Sanchez-Gracia A."/>
            <person name="Saranga D.J."/>
            <person name="Sato H."/>
            <person name="Schaeffer S.W."/>
            <person name="Schatz M.C."/>
            <person name="Schlenke T."/>
            <person name="Schwartz R."/>
            <person name="Segarra C."/>
            <person name="Singh R.S."/>
            <person name="Sirot L."/>
            <person name="Sirota M."/>
            <person name="Sisneros N.B."/>
            <person name="Smith C.D."/>
            <person name="Smith T.F."/>
            <person name="Spieth J."/>
            <person name="Stage D.E."/>
            <person name="Stark A."/>
            <person name="Stephan W."/>
            <person name="Strausberg R.L."/>
            <person name="Strempel S."/>
            <person name="Sturgill D."/>
            <person name="Sutton G."/>
            <person name="Sutton G.G."/>
            <person name="Tao W."/>
            <person name="Teichmann S."/>
            <person name="Tobari Y.N."/>
            <person name="Tomimura Y."/>
            <person name="Tsolas J.M."/>
            <person name="Valente V.L."/>
            <person name="Venter E."/>
            <person name="Venter J.C."/>
            <person name="Vicario S."/>
            <person name="Vieira F.G."/>
            <person name="Vilella A.J."/>
            <person name="Villasante A."/>
            <person name="Walenz B."/>
            <person name="Wang J."/>
            <person name="Wasserman M."/>
            <person name="Watts T."/>
            <person name="Wilson D."/>
            <person name="Wilson R.K."/>
            <person name="Wing R.A."/>
            <person name="Wolfner M.F."/>
            <person name="Wong A."/>
            <person name="Wong G.K."/>
            <person name="Wu C.I."/>
            <person name="Wu G."/>
            <person name="Yamamoto D."/>
            <person name="Yang H.P."/>
            <person name="Yang S.P."/>
            <person name="Yorke J.A."/>
            <person name="Yoshida K."/>
            <person name="Zdobnov E."/>
            <person name="Zhang P."/>
            <person name="Zhang Y."/>
            <person name="Zimin A.V."/>
            <person name="Baldwin J."/>
            <person name="Abdouelleil A."/>
            <person name="Abdulkadir J."/>
            <person name="Abebe A."/>
            <person name="Abera B."/>
            <person name="Abreu J."/>
            <person name="Acer S.C."/>
            <person name="Aftuck L."/>
            <person name="Alexander A."/>
            <person name="An P."/>
            <person name="Anderson E."/>
            <person name="Anderson S."/>
            <person name="Arachi H."/>
            <person name="Azer M."/>
            <person name="Bachantsang P."/>
            <person name="Barry A."/>
            <person name="Bayul T."/>
            <person name="Berlin A."/>
            <person name="Bessette D."/>
            <person name="Bloom T."/>
            <person name="Blye J."/>
            <person name="Boguslavskiy L."/>
            <person name="Bonnet C."/>
            <person name="Boukhgalter B."/>
            <person name="Bourzgui I."/>
            <person name="Brown A."/>
            <person name="Cahill P."/>
            <person name="Channer S."/>
            <person name="Cheshatsang Y."/>
            <person name="Chuda L."/>
            <person name="Citroen M."/>
            <person name="Collymore A."/>
            <person name="Cooke P."/>
            <person name="Costello M."/>
            <person name="D'Aco K."/>
            <person name="Daza R."/>
            <person name="De Haan G."/>
            <person name="DeGray S."/>
            <person name="DeMaso C."/>
            <person name="Dhargay N."/>
            <person name="Dooley K."/>
            <person name="Dooley E."/>
            <person name="Doricent M."/>
            <person name="Dorje P."/>
            <person name="Dorjee K."/>
            <person name="Dupes A."/>
            <person name="Elong R."/>
            <person name="Falk J."/>
            <person name="Farina A."/>
            <person name="Faro S."/>
            <person name="Ferguson D."/>
            <person name="Fisher S."/>
            <person name="Foley C.D."/>
            <person name="Franke A."/>
            <person name="Friedrich D."/>
            <person name="Gadbois L."/>
            <person name="Gearin G."/>
            <person name="Gearin C.R."/>
            <person name="Giannoukos G."/>
            <person name="Goode T."/>
            <person name="Graham J."/>
            <person name="Grandbois E."/>
            <person name="Grewal S."/>
            <person name="Gyaltsen K."/>
            <person name="Hafez N."/>
            <person name="Hagos B."/>
            <person name="Hall J."/>
            <person name="Henson C."/>
            <person name="Hollinger A."/>
            <person name="Honan T."/>
            <person name="Huard M.D."/>
            <person name="Hughes L."/>
            <person name="Hurhula B."/>
            <person name="Husby M.E."/>
            <person name="Kamat A."/>
            <person name="Kanga B."/>
            <person name="Kashin S."/>
            <person name="Khazanovich D."/>
            <person name="Kisner P."/>
            <person name="Lance K."/>
            <person name="Lara M."/>
            <person name="Lee W."/>
            <person name="Lennon N."/>
            <person name="Letendre F."/>
            <person name="LeVine R."/>
            <person name="Lipovsky A."/>
            <person name="Liu X."/>
            <person name="Liu J."/>
            <person name="Liu S."/>
            <person name="Lokyitsang T."/>
            <person name="Lokyitsang Y."/>
            <person name="Lubonja R."/>
            <person name="Lui A."/>
            <person name="MacDonald P."/>
            <person name="Magnisalis V."/>
            <person name="Maru K."/>
            <person name="Matthews C."/>
            <person name="McCusker W."/>
            <person name="McDonough S."/>
            <person name="Mehta T."/>
            <person name="Meldrim J."/>
            <person name="Meneus L."/>
            <person name="Mihai O."/>
            <person name="Mihalev A."/>
            <person name="Mihova T."/>
            <person name="Mittelman R."/>
            <person name="Mlenga V."/>
            <person name="Montmayeur A."/>
            <person name="Mulrain L."/>
            <person name="Navidi A."/>
            <person name="Naylor J."/>
            <person name="Negash T."/>
            <person name="Nguyen T."/>
            <person name="Nguyen N."/>
            <person name="Nicol R."/>
            <person name="Norbu C."/>
            <person name="Norbu N."/>
            <person name="Novod N."/>
            <person name="O'Neill B."/>
            <person name="Osman S."/>
            <person name="Markiewicz E."/>
            <person name="Oyono O.L."/>
            <person name="Patti C."/>
            <person name="Phunkhang P."/>
            <person name="Pierre F."/>
            <person name="Priest M."/>
            <person name="Raghuraman S."/>
            <person name="Rege F."/>
            <person name="Reyes R."/>
            <person name="Rise C."/>
            <person name="Rogov P."/>
            <person name="Ross K."/>
            <person name="Ryan E."/>
            <person name="Settipalli S."/>
            <person name="Shea T."/>
            <person name="Sherpa N."/>
            <person name="Shi L."/>
            <person name="Shih D."/>
            <person name="Sparrow T."/>
            <person name="Spaulding J."/>
            <person name="Stalker J."/>
            <person name="Stange-Thomann N."/>
            <person name="Stavropoulos S."/>
            <person name="Stone C."/>
            <person name="Strader C."/>
            <person name="Tesfaye S."/>
            <person name="Thomson T."/>
            <person name="Thoulutsang Y."/>
            <person name="Thoulutsang D."/>
            <person name="Topham K."/>
            <person name="Topping I."/>
            <person name="Tsamla T."/>
            <person name="Vassiliev H."/>
            <person name="Vo A."/>
            <person name="Wangchuk T."/>
            <person name="Wangdi T."/>
            <person name="Weiand M."/>
            <person name="Wilkinson J."/>
            <person name="Wilson A."/>
            <person name="Yadav S."/>
            <person name="Young G."/>
            <person name="Yu Q."/>
            <person name="Zembek L."/>
            <person name="Zhong D."/>
            <person name="Zimmer A."/>
            <person name="Zwirko Z."/>
            <person name="Jaffe D.B."/>
            <person name="Alvarez P."/>
            <person name="Brockman W."/>
            <person name="Butler J."/>
            <person name="Chin C."/>
            <person name="Gnerre S."/>
            <person name="Grabherr M."/>
            <person name="Kleber M."/>
            <person name="Mauceli E."/>
            <person name="MacCallum I."/>
        </authorList>
    </citation>
    <scope>NUCLEOTIDE SEQUENCE [LARGE SCALE GENOMIC DNA]</scope>
    <source>
        <strain evidence="5">Tucson 15287-2541.00</strain>
    </source>
</reference>
<dbReference type="HOGENOM" id="CLU_011837_0_0_1"/>
<dbReference type="Proteomes" id="UP000001070">
    <property type="component" value="Unassembled WGS sequence"/>
</dbReference>
<dbReference type="PhylomeDB" id="B4JZP5"/>